<dbReference type="InterPro" id="IPR053838">
    <property type="entry name" value="DUF6925"/>
</dbReference>
<evidence type="ECO:0000313" key="2">
    <source>
        <dbReference type="Proteomes" id="UP000321750"/>
    </source>
</evidence>
<comment type="caution">
    <text evidence="1">The sequence shown here is derived from an EMBL/GenBank/DDBJ whole genome shotgun (WGS) entry which is preliminary data.</text>
</comment>
<proteinExistence type="predicted"/>
<dbReference type="Pfam" id="PF21973">
    <property type="entry name" value="DUF6925"/>
    <property type="match status" value="1"/>
</dbReference>
<dbReference type="AlphaFoldDB" id="A0A512JJA8"/>
<dbReference type="Proteomes" id="UP000321750">
    <property type="component" value="Unassembled WGS sequence"/>
</dbReference>
<sequence>MGALAASFGKDTAMTIATTSEIDDVRAVEALLRACLADPETGWSVGSFGAIAEFMRDSDETVTELSDGRLGIYTSRGAVAFRPIPGLRPAAYETAINSGWNHAIALCLPEEACAMARRTVVTELGPDKDAARPEDRDAILFDLGLDLLAVDACVRSAEAEVIACLRAGTGKPVFDHGSPIGPRLVEMSPHRVFIGRAGRVEVFQPIPPSDGKSPDGPHTHVMPKLLKLGRTHAATTPIPEGFVPFAGIHPAHPYKDALGQRIPFLQERVDAFQALLDRWGDPELVAAKRHVAEGGDSNAIGPGRHLQAARRVAENQARYRRGETLEITPDEGEA</sequence>
<name>A0A512JJA8_9HYPH</name>
<organism evidence="1 2">
    <name type="scientific">Methylobacterium gnaphalii</name>
    <dbReference type="NCBI Taxonomy" id="1010610"/>
    <lineage>
        <taxon>Bacteria</taxon>
        <taxon>Pseudomonadati</taxon>
        <taxon>Pseudomonadota</taxon>
        <taxon>Alphaproteobacteria</taxon>
        <taxon>Hyphomicrobiales</taxon>
        <taxon>Methylobacteriaceae</taxon>
        <taxon>Methylobacterium</taxon>
    </lineage>
</organism>
<reference evidence="1 2" key="1">
    <citation type="submission" date="2019-07" db="EMBL/GenBank/DDBJ databases">
        <title>Whole genome shotgun sequence of Methylobacterium gnaphalii NBRC 107716.</title>
        <authorList>
            <person name="Hosoyama A."/>
            <person name="Uohara A."/>
            <person name="Ohji S."/>
            <person name="Ichikawa N."/>
        </authorList>
    </citation>
    <scope>NUCLEOTIDE SEQUENCE [LARGE SCALE GENOMIC DNA]</scope>
    <source>
        <strain evidence="1 2">NBRC 107716</strain>
    </source>
</reference>
<accession>A0A512JJA8</accession>
<gene>
    <name evidence="1" type="ORF">MGN01_18850</name>
</gene>
<evidence type="ECO:0000313" key="1">
    <source>
        <dbReference type="EMBL" id="GEP10040.1"/>
    </source>
</evidence>
<protein>
    <submittedName>
        <fullName evidence="1">Uncharacterized protein</fullName>
    </submittedName>
</protein>
<dbReference type="EMBL" id="BJZV01000008">
    <property type="protein sequence ID" value="GEP10040.1"/>
    <property type="molecule type" value="Genomic_DNA"/>
</dbReference>
<keyword evidence="2" id="KW-1185">Reference proteome</keyword>